<keyword evidence="2" id="KW-1185">Reference proteome</keyword>
<accession>A0A3P3W8L5</accession>
<dbReference type="EMBL" id="RQVQ01000010">
    <property type="protein sequence ID" value="RRJ91501.1"/>
    <property type="molecule type" value="Genomic_DNA"/>
</dbReference>
<sequence>MKNYIIILFLFIGFSMNAQVEKIVGNWSVKEVVSPKGNPVFEELIQSLDSSTFEFKSDKTLKLKTNQSAGSLDYMVQMIEQSKWNFENDIITLTDKSGSMIFMKIYVSTKDDKTLFSFQETDLILEVSKI</sequence>
<gene>
    <name evidence="1" type="ORF">EG240_05705</name>
</gene>
<reference evidence="1 2" key="1">
    <citation type="submission" date="2018-11" db="EMBL/GenBank/DDBJ databases">
        <title>Flavobacterium sp. nov., YIM 102701-2 draft genome.</title>
        <authorList>
            <person name="Li G."/>
            <person name="Jiang Y."/>
        </authorList>
    </citation>
    <scope>NUCLEOTIDE SEQUENCE [LARGE SCALE GENOMIC DNA]</scope>
    <source>
        <strain evidence="1 2">YIM 102701-2</strain>
    </source>
</reference>
<proteinExistence type="predicted"/>
<evidence type="ECO:0000313" key="2">
    <source>
        <dbReference type="Proteomes" id="UP000275719"/>
    </source>
</evidence>
<dbReference type="InterPro" id="IPR032168">
    <property type="entry name" value="DUF5004"/>
</dbReference>
<dbReference type="AlphaFoldDB" id="A0A3P3W8L5"/>
<name>A0A3P3W8L5_9FLAO</name>
<dbReference type="OrthoDB" id="9888237at2"/>
<dbReference type="Proteomes" id="UP000275719">
    <property type="component" value="Unassembled WGS sequence"/>
</dbReference>
<protein>
    <submittedName>
        <fullName evidence="1">DUF5004 domain-containing protein</fullName>
    </submittedName>
</protein>
<evidence type="ECO:0000313" key="1">
    <source>
        <dbReference type="EMBL" id="RRJ91501.1"/>
    </source>
</evidence>
<organism evidence="1 2">
    <name type="scientific">Paenimyroides tangerinum</name>
    <dbReference type="NCBI Taxonomy" id="2488728"/>
    <lineage>
        <taxon>Bacteria</taxon>
        <taxon>Pseudomonadati</taxon>
        <taxon>Bacteroidota</taxon>
        <taxon>Flavobacteriia</taxon>
        <taxon>Flavobacteriales</taxon>
        <taxon>Flavobacteriaceae</taxon>
        <taxon>Paenimyroides</taxon>
    </lineage>
</organism>
<dbReference type="RefSeq" id="WP_125018377.1">
    <property type="nucleotide sequence ID" value="NZ_RQVQ01000010.1"/>
</dbReference>
<comment type="caution">
    <text evidence="1">The sequence shown here is derived from an EMBL/GenBank/DDBJ whole genome shotgun (WGS) entry which is preliminary data.</text>
</comment>
<dbReference type="Pfam" id="PF16395">
    <property type="entry name" value="DUF5004"/>
    <property type="match status" value="1"/>
</dbReference>